<proteinExistence type="predicted"/>
<organism evidence="1 2">
    <name type="scientific">Acaulospora colombiana</name>
    <dbReference type="NCBI Taxonomy" id="27376"/>
    <lineage>
        <taxon>Eukaryota</taxon>
        <taxon>Fungi</taxon>
        <taxon>Fungi incertae sedis</taxon>
        <taxon>Mucoromycota</taxon>
        <taxon>Glomeromycotina</taxon>
        <taxon>Glomeromycetes</taxon>
        <taxon>Diversisporales</taxon>
        <taxon>Acaulosporaceae</taxon>
        <taxon>Acaulospora</taxon>
    </lineage>
</organism>
<keyword evidence="2" id="KW-1185">Reference proteome</keyword>
<gene>
    <name evidence="1" type="ORF">ACOLOM_LOCUS3773</name>
</gene>
<name>A0ACA9LD94_9GLOM</name>
<dbReference type="EMBL" id="CAJVPT010005783">
    <property type="protein sequence ID" value="CAG8523761.1"/>
    <property type="molecule type" value="Genomic_DNA"/>
</dbReference>
<sequence length="841" mass="93019">MELDRRDIEEENLRAEEIALQMNERYGRRRGQISQVDTGIPAQFIAGVNQPNLFVIRCKQGKEKDVVLQFMRRFKESEYSQHPIEILSATCRDALKGYVYVEAWKLAHVQKAILNMNNLFNSQIKLVPLAERDHVLTIRKKDISLKEGSWAKVRKGKYAGDLVQISWVYGENPNEVRIRCVPRIEESENDSNKRKKKTTVKDFDNGYIERDIKVTNLVFENVSPTMDEITEYLSAADSNCTYFASRSSDAPIALPTKVIFTPGDEVEVIGGSDRGVYGIVEAVNKEYVTFTRYKSGVPQQVTFLAEHLAKRFSIGDHVQVLNGSHKGETGMIVNIDSVRNHVTLWSDLTKSEIKVFSKDLKKITESTGVRSSGSDYEVQDLVQTSAGQVGVIVNVDRSKYTILETDGNISTYTRDEIIKKEDTRRFTSALGQNQIMIKVGDIVTDVSAETVTITKGPYKGYLGIVKDTTPVMARVELHTNCSIVNVEKTKLLNVDTSRPVVLSEPITNRNTREYSPAPSNYSGSSWQSSNVRTPNSWNGSRTPTWNNPMSNQITSDGSRTPSHADGSRTPAVHLNDGSRTPAWDLGSKTPAYAGSDGSRTPAWDTGSRTPAYVAENRGRTSTWEANYPATPATENQSFTAPTPGAETPACTAPTPGASETPLYAMATPGNTSNIMIPATPGPGPMTPANLLPQTPFVSASTIPTGGDFRNVRQEVNSNSKEWLTVDIQIRIVPDQRGVSFNKGQYDNRMGVINRLESPTTCLVNLDDSQEQCFIEQKFLEPVQPQKKEKIKMIAGDLKGQLGILVGVDGVDGVVKVKGGKDFKIVNMSMMAKYVGEEVAEE</sequence>
<protein>
    <submittedName>
        <fullName evidence="1">11955_t:CDS:1</fullName>
    </submittedName>
</protein>
<evidence type="ECO:0000313" key="2">
    <source>
        <dbReference type="Proteomes" id="UP000789525"/>
    </source>
</evidence>
<comment type="caution">
    <text evidence="1">The sequence shown here is derived from an EMBL/GenBank/DDBJ whole genome shotgun (WGS) entry which is preliminary data.</text>
</comment>
<evidence type="ECO:0000313" key="1">
    <source>
        <dbReference type="EMBL" id="CAG8523761.1"/>
    </source>
</evidence>
<accession>A0ACA9LD94</accession>
<reference evidence="1" key="1">
    <citation type="submission" date="2021-06" db="EMBL/GenBank/DDBJ databases">
        <authorList>
            <person name="Kallberg Y."/>
            <person name="Tangrot J."/>
            <person name="Rosling A."/>
        </authorList>
    </citation>
    <scope>NUCLEOTIDE SEQUENCE</scope>
    <source>
        <strain evidence="1">CL356</strain>
    </source>
</reference>
<dbReference type="Proteomes" id="UP000789525">
    <property type="component" value="Unassembled WGS sequence"/>
</dbReference>